<protein>
    <submittedName>
        <fullName evidence="1">Uncharacterized protein</fullName>
    </submittedName>
</protein>
<comment type="caution">
    <text evidence="1">The sequence shown here is derived from an EMBL/GenBank/DDBJ whole genome shotgun (WGS) entry which is preliminary data.</text>
</comment>
<dbReference type="AlphaFoldDB" id="A0A8H3KR71"/>
<evidence type="ECO:0000313" key="2">
    <source>
        <dbReference type="Proteomes" id="UP000615446"/>
    </source>
</evidence>
<proteinExistence type="predicted"/>
<organism evidence="1 2">
    <name type="scientific">Rhizophagus clarus</name>
    <dbReference type="NCBI Taxonomy" id="94130"/>
    <lineage>
        <taxon>Eukaryota</taxon>
        <taxon>Fungi</taxon>
        <taxon>Fungi incertae sedis</taxon>
        <taxon>Mucoromycota</taxon>
        <taxon>Glomeromycotina</taxon>
        <taxon>Glomeromycetes</taxon>
        <taxon>Glomerales</taxon>
        <taxon>Glomeraceae</taxon>
        <taxon>Rhizophagus</taxon>
    </lineage>
</organism>
<evidence type="ECO:0000313" key="1">
    <source>
        <dbReference type="EMBL" id="GES74352.1"/>
    </source>
</evidence>
<dbReference type="EMBL" id="BLAL01000012">
    <property type="protein sequence ID" value="GES74352.1"/>
    <property type="molecule type" value="Genomic_DNA"/>
</dbReference>
<gene>
    <name evidence="1" type="ORF">RCL2_000183400</name>
</gene>
<dbReference type="Proteomes" id="UP000615446">
    <property type="component" value="Unassembled WGS sequence"/>
</dbReference>
<name>A0A8H3KR71_9GLOM</name>
<sequence>MCIVKLRSIRPRLYLKFNILPPQIARYKTLRIINVMDREAVVERSYIIEYRLYKLIIISPLKGSHNPTQNTCHIHKVKIRNPTK</sequence>
<accession>A0A8H3KR71</accession>
<reference evidence="1" key="1">
    <citation type="submission" date="2019-10" db="EMBL/GenBank/DDBJ databases">
        <title>Conservation and host-specific expression of non-tandemly repeated heterogenous ribosome RNA gene in arbuscular mycorrhizal fungi.</title>
        <authorList>
            <person name="Maeda T."/>
            <person name="Kobayashi Y."/>
            <person name="Nakagawa T."/>
            <person name="Ezawa T."/>
            <person name="Yamaguchi K."/>
            <person name="Bino T."/>
            <person name="Nishimoto Y."/>
            <person name="Shigenobu S."/>
            <person name="Kawaguchi M."/>
        </authorList>
    </citation>
    <scope>NUCLEOTIDE SEQUENCE</scope>
    <source>
        <strain evidence="1">HR1</strain>
    </source>
</reference>